<dbReference type="GeneID" id="87821525"/>
<evidence type="ECO:0000256" key="1">
    <source>
        <dbReference type="SAM" id="SignalP"/>
    </source>
</evidence>
<reference evidence="2" key="1">
    <citation type="journal article" date="2023" name="Mol. Phylogenet. Evol.">
        <title>Genome-scale phylogeny and comparative genomics of the fungal order Sordariales.</title>
        <authorList>
            <person name="Hensen N."/>
            <person name="Bonometti L."/>
            <person name="Westerberg I."/>
            <person name="Brannstrom I.O."/>
            <person name="Guillou S."/>
            <person name="Cros-Aarteil S."/>
            <person name="Calhoun S."/>
            <person name="Haridas S."/>
            <person name="Kuo A."/>
            <person name="Mondo S."/>
            <person name="Pangilinan J."/>
            <person name="Riley R."/>
            <person name="LaButti K."/>
            <person name="Andreopoulos B."/>
            <person name="Lipzen A."/>
            <person name="Chen C."/>
            <person name="Yan M."/>
            <person name="Daum C."/>
            <person name="Ng V."/>
            <person name="Clum A."/>
            <person name="Steindorff A."/>
            <person name="Ohm R.A."/>
            <person name="Martin F."/>
            <person name="Silar P."/>
            <person name="Natvig D.O."/>
            <person name="Lalanne C."/>
            <person name="Gautier V."/>
            <person name="Ament-Velasquez S.L."/>
            <person name="Kruys A."/>
            <person name="Hutchinson M.I."/>
            <person name="Powell A.J."/>
            <person name="Barry K."/>
            <person name="Miller A.N."/>
            <person name="Grigoriev I.V."/>
            <person name="Debuchy R."/>
            <person name="Gladieux P."/>
            <person name="Hiltunen Thoren M."/>
            <person name="Johannesson H."/>
        </authorList>
    </citation>
    <scope>NUCLEOTIDE SEQUENCE</scope>
    <source>
        <strain evidence="2">CBS 141.50</strain>
    </source>
</reference>
<dbReference type="EMBL" id="MU853646">
    <property type="protein sequence ID" value="KAK4139889.1"/>
    <property type="molecule type" value="Genomic_DNA"/>
</dbReference>
<dbReference type="AlphaFoldDB" id="A0AAN6UVP1"/>
<reference evidence="2" key="2">
    <citation type="submission" date="2023-05" db="EMBL/GenBank/DDBJ databases">
        <authorList>
            <consortium name="Lawrence Berkeley National Laboratory"/>
            <person name="Steindorff A."/>
            <person name="Hensen N."/>
            <person name="Bonometti L."/>
            <person name="Westerberg I."/>
            <person name="Brannstrom I.O."/>
            <person name="Guillou S."/>
            <person name="Cros-Aarteil S."/>
            <person name="Calhoun S."/>
            <person name="Haridas S."/>
            <person name="Kuo A."/>
            <person name="Mondo S."/>
            <person name="Pangilinan J."/>
            <person name="Riley R."/>
            <person name="Labutti K."/>
            <person name="Andreopoulos B."/>
            <person name="Lipzen A."/>
            <person name="Chen C."/>
            <person name="Yanf M."/>
            <person name="Daum C."/>
            <person name="Ng V."/>
            <person name="Clum A."/>
            <person name="Ohm R."/>
            <person name="Martin F."/>
            <person name="Silar P."/>
            <person name="Natvig D."/>
            <person name="Lalanne C."/>
            <person name="Gautier V."/>
            <person name="Ament-Velasquez S.L."/>
            <person name="Kruys A."/>
            <person name="Hutchinson M.I."/>
            <person name="Powell A.J."/>
            <person name="Barry K."/>
            <person name="Miller A.N."/>
            <person name="Grigoriev I.V."/>
            <person name="Debuchy R."/>
            <person name="Gladieux P."/>
            <person name="Thoren M.H."/>
            <person name="Johannesson H."/>
        </authorList>
    </citation>
    <scope>NUCLEOTIDE SEQUENCE</scope>
    <source>
        <strain evidence="2">CBS 141.50</strain>
    </source>
</reference>
<feature type="signal peptide" evidence="1">
    <location>
        <begin position="1"/>
        <end position="21"/>
    </location>
</feature>
<sequence length="373" mass="40757">MKLSSTLFAAAVAFLAPGSLAADPNDCSSAAKARTGSDFVLVEQADNKNVASLAKILKNVTVATVFNDANHQMTTPSTGRLAWQATSDFNDMATTKWVPQGLTTTADADASGKYEGKDGFIVSWHRDDDKSVRITFVDRANKKYRHALLVYPHAADDFREVPVHAGGIAWYGDKLYVVDTSNGIRVFDLANIWQVSTGDAVGKSGSTYTAAGYKYVIPQIRWYKWSSDFPFRFSYISLDRTGSQHELMVGEYQTDTTGPIRFVKYALDSTTGRLKTTSATAKGTWAYCVGIERMQGAVSANGKIYISRSNGASNGDLWGWVPGKAAYNNAGFFPQSPEDLSFDSRNGGRVYTLTEATGKRYIIDSDSSKVRFS</sequence>
<gene>
    <name evidence="2" type="ORF">C8A04DRAFT_40357</name>
</gene>
<comment type="caution">
    <text evidence="2">The sequence shown here is derived from an EMBL/GenBank/DDBJ whole genome shotgun (WGS) entry which is preliminary data.</text>
</comment>
<keyword evidence="3" id="KW-1185">Reference proteome</keyword>
<dbReference type="Proteomes" id="UP001302676">
    <property type="component" value="Unassembled WGS sequence"/>
</dbReference>
<feature type="chain" id="PRO_5042951748" evidence="1">
    <location>
        <begin position="22"/>
        <end position="373"/>
    </location>
</feature>
<evidence type="ECO:0000313" key="3">
    <source>
        <dbReference type="Proteomes" id="UP001302676"/>
    </source>
</evidence>
<proteinExistence type="predicted"/>
<keyword evidence="1" id="KW-0732">Signal</keyword>
<evidence type="ECO:0000313" key="2">
    <source>
        <dbReference type="EMBL" id="KAK4139889.1"/>
    </source>
</evidence>
<organism evidence="2 3">
    <name type="scientific">Dichotomopilus funicola</name>
    <dbReference type="NCBI Taxonomy" id="1934379"/>
    <lineage>
        <taxon>Eukaryota</taxon>
        <taxon>Fungi</taxon>
        <taxon>Dikarya</taxon>
        <taxon>Ascomycota</taxon>
        <taxon>Pezizomycotina</taxon>
        <taxon>Sordariomycetes</taxon>
        <taxon>Sordariomycetidae</taxon>
        <taxon>Sordariales</taxon>
        <taxon>Chaetomiaceae</taxon>
        <taxon>Dichotomopilus</taxon>
    </lineage>
</organism>
<accession>A0AAN6UVP1</accession>
<dbReference type="RefSeq" id="XP_062633260.1">
    <property type="nucleotide sequence ID" value="XM_062784912.1"/>
</dbReference>
<name>A0AAN6UVP1_9PEZI</name>
<protein>
    <submittedName>
        <fullName evidence="2">Uncharacterized protein</fullName>
    </submittedName>
</protein>